<reference evidence="2" key="1">
    <citation type="journal article" date="2022" name="Mol. Ecol. Resour.">
        <title>The genomes of chicory, endive, great burdock and yacon provide insights into Asteraceae palaeo-polyploidization history and plant inulin production.</title>
        <authorList>
            <person name="Fan W."/>
            <person name="Wang S."/>
            <person name="Wang H."/>
            <person name="Wang A."/>
            <person name="Jiang F."/>
            <person name="Liu H."/>
            <person name="Zhao H."/>
            <person name="Xu D."/>
            <person name="Zhang Y."/>
        </authorList>
    </citation>
    <scope>NUCLEOTIDE SEQUENCE [LARGE SCALE GENOMIC DNA]</scope>
    <source>
        <strain evidence="2">cv. Yunnan</strain>
    </source>
</reference>
<evidence type="ECO:0000313" key="1">
    <source>
        <dbReference type="EMBL" id="KAI3704028.1"/>
    </source>
</evidence>
<gene>
    <name evidence="1" type="ORF">L1987_74233</name>
</gene>
<accession>A0ACB9A3P3</accession>
<dbReference type="Proteomes" id="UP001056120">
    <property type="component" value="Linkage Group LG25"/>
</dbReference>
<sequence length="105" mass="11615">MSISPHTGTLPSSLKPVASSICVNSNSRLPERAPHYSFATDWDLGVPAAALYKKCNDNQRVLDAIDCFDWCWAIGLVSMFLLHQRHVAPFALQTWLDDSNALKGN</sequence>
<organism evidence="1 2">
    <name type="scientific">Smallanthus sonchifolius</name>
    <dbReference type="NCBI Taxonomy" id="185202"/>
    <lineage>
        <taxon>Eukaryota</taxon>
        <taxon>Viridiplantae</taxon>
        <taxon>Streptophyta</taxon>
        <taxon>Embryophyta</taxon>
        <taxon>Tracheophyta</taxon>
        <taxon>Spermatophyta</taxon>
        <taxon>Magnoliopsida</taxon>
        <taxon>eudicotyledons</taxon>
        <taxon>Gunneridae</taxon>
        <taxon>Pentapetalae</taxon>
        <taxon>asterids</taxon>
        <taxon>campanulids</taxon>
        <taxon>Asterales</taxon>
        <taxon>Asteraceae</taxon>
        <taxon>Asteroideae</taxon>
        <taxon>Heliantheae alliance</taxon>
        <taxon>Millerieae</taxon>
        <taxon>Smallanthus</taxon>
    </lineage>
</organism>
<comment type="caution">
    <text evidence="1">The sequence shown here is derived from an EMBL/GenBank/DDBJ whole genome shotgun (WGS) entry which is preliminary data.</text>
</comment>
<proteinExistence type="predicted"/>
<dbReference type="EMBL" id="CM042042">
    <property type="protein sequence ID" value="KAI3704028.1"/>
    <property type="molecule type" value="Genomic_DNA"/>
</dbReference>
<evidence type="ECO:0000313" key="2">
    <source>
        <dbReference type="Proteomes" id="UP001056120"/>
    </source>
</evidence>
<reference evidence="1 2" key="2">
    <citation type="journal article" date="2022" name="Mol. Ecol. Resour.">
        <title>The genomes of chicory, endive, great burdock and yacon provide insights into Asteraceae paleo-polyploidization history and plant inulin production.</title>
        <authorList>
            <person name="Fan W."/>
            <person name="Wang S."/>
            <person name="Wang H."/>
            <person name="Wang A."/>
            <person name="Jiang F."/>
            <person name="Liu H."/>
            <person name="Zhao H."/>
            <person name="Xu D."/>
            <person name="Zhang Y."/>
        </authorList>
    </citation>
    <scope>NUCLEOTIDE SEQUENCE [LARGE SCALE GENOMIC DNA]</scope>
    <source>
        <strain evidence="2">cv. Yunnan</strain>
        <tissue evidence="1">Leaves</tissue>
    </source>
</reference>
<name>A0ACB9A3P3_9ASTR</name>
<keyword evidence="2" id="KW-1185">Reference proteome</keyword>
<protein>
    <submittedName>
        <fullName evidence="1">Uncharacterized protein</fullName>
    </submittedName>
</protein>